<keyword evidence="6" id="KW-1185">Reference proteome</keyword>
<evidence type="ECO:0000256" key="4">
    <source>
        <dbReference type="SAM" id="SignalP"/>
    </source>
</evidence>
<dbReference type="SUPFAM" id="SSF53850">
    <property type="entry name" value="Periplasmic binding protein-like II"/>
    <property type="match status" value="1"/>
</dbReference>
<dbReference type="Proteomes" id="UP001060504">
    <property type="component" value="Unassembled WGS sequence"/>
</dbReference>
<evidence type="ECO:0000256" key="2">
    <source>
        <dbReference type="ARBA" id="ARBA00022448"/>
    </source>
</evidence>
<gene>
    <name evidence="5" type="ORF">NGTWS1702_28360</name>
</gene>
<organism evidence="5 6">
    <name type="scientific">Mycolicibacterium cyprinidarum</name>
    <dbReference type="NCBI Taxonomy" id="2860311"/>
    <lineage>
        <taxon>Bacteria</taxon>
        <taxon>Bacillati</taxon>
        <taxon>Actinomycetota</taxon>
        <taxon>Actinomycetes</taxon>
        <taxon>Mycobacteriales</taxon>
        <taxon>Mycobacteriaceae</taxon>
        <taxon>Mycolicibacterium</taxon>
    </lineage>
</organism>
<dbReference type="PANTHER" id="PTHR43649:SF34">
    <property type="entry name" value="ABC TRANSPORTER PERIPLASMIC-BINDING PROTEIN YCJN-RELATED"/>
    <property type="match status" value="1"/>
</dbReference>
<dbReference type="EMBL" id="BPRH01002964">
    <property type="protein sequence ID" value="GJF19606.1"/>
    <property type="molecule type" value="Genomic_DNA"/>
</dbReference>
<dbReference type="InterPro" id="IPR050490">
    <property type="entry name" value="Bact_solute-bd_prot1"/>
</dbReference>
<keyword evidence="3 4" id="KW-0732">Signal</keyword>
<dbReference type="PROSITE" id="PS51257">
    <property type="entry name" value="PROKAR_LIPOPROTEIN"/>
    <property type="match status" value="1"/>
</dbReference>
<evidence type="ECO:0000313" key="6">
    <source>
        <dbReference type="Proteomes" id="UP001060504"/>
    </source>
</evidence>
<name>A0ABQ4VCJ9_9MYCO</name>
<keyword evidence="2" id="KW-0813">Transport</keyword>
<comment type="caution">
    <text evidence="5">The sequence shown here is derived from an EMBL/GenBank/DDBJ whole genome shotgun (WGS) entry which is preliminary data.</text>
</comment>
<reference evidence="5 6" key="1">
    <citation type="submission" date="2021-08" db="EMBL/GenBank/DDBJ databases">
        <title>Draft genome sequence of Mycolicibacterium sp. NGTWS1702 strain.</title>
        <authorList>
            <person name="Matsumoto M."/>
            <person name="Tang B.C.C."/>
            <person name="Machida Y."/>
            <person name="Matoyama H."/>
            <person name="Kishihara T."/>
            <person name="Sato S."/>
            <person name="Kondo I."/>
            <person name="Sano M."/>
            <person name="Kato G."/>
        </authorList>
    </citation>
    <scope>NUCLEOTIDE SEQUENCE [LARGE SCALE GENOMIC DNA]</scope>
    <source>
        <strain evidence="5 6">NGTWSNA01</strain>
    </source>
</reference>
<dbReference type="InterPro" id="IPR006059">
    <property type="entry name" value="SBP"/>
</dbReference>
<evidence type="ECO:0000256" key="3">
    <source>
        <dbReference type="ARBA" id="ARBA00022729"/>
    </source>
</evidence>
<evidence type="ECO:0000313" key="5">
    <source>
        <dbReference type="EMBL" id="GJF19606.1"/>
    </source>
</evidence>
<comment type="similarity">
    <text evidence="1">Belongs to the bacterial solute-binding protein 1 family.</text>
</comment>
<proteinExistence type="inferred from homology"/>
<evidence type="ECO:0000256" key="1">
    <source>
        <dbReference type="ARBA" id="ARBA00008520"/>
    </source>
</evidence>
<protein>
    <submittedName>
        <fullName evidence="5">ABC transporter substrate-binding protein</fullName>
    </submittedName>
</protein>
<dbReference type="Gene3D" id="3.40.190.10">
    <property type="entry name" value="Periplasmic binding protein-like II"/>
    <property type="match status" value="2"/>
</dbReference>
<dbReference type="PANTHER" id="PTHR43649">
    <property type="entry name" value="ARABINOSE-BINDING PROTEIN-RELATED"/>
    <property type="match status" value="1"/>
</dbReference>
<feature type="chain" id="PRO_5045748276" evidence="4">
    <location>
        <begin position="35"/>
        <end position="436"/>
    </location>
</feature>
<accession>A0ABQ4VCJ9</accession>
<dbReference type="Pfam" id="PF01547">
    <property type="entry name" value="SBP_bac_1"/>
    <property type="match status" value="1"/>
</dbReference>
<feature type="signal peptide" evidence="4">
    <location>
        <begin position="1"/>
        <end position="34"/>
    </location>
</feature>
<sequence length="436" mass="46350">MKIIQFAPERRRRAIALASAPLVAATLLSGCSSASGTPTLTWYILPDNGGSAARAQECTDASGGAYQVRIESLPSTATAQREQMVRRLAAGDTSIDVVSLDVVFTAEFSNAGFLRPYTPKETDRLTAGMLPAPVKTGMWAGQLFGAPYKSNTQLLWYRKSEAAAAGVDPASDTFTWDEMLKAAASQGKKVSVQGQRYEGYMVWINALVLSAGGEVLQDVEAGRNAKPSLASPAGEKAAEIVGNLARSSAAPADLSNAAEEQARATFQSEQGMFMLNWPYVLAAARSAAEEGTLDQAVVDDIGWARYPRVSPDRPSAPPLGGANLGIGAYSEHPDQAVALVECINAEPKATQYMLDESEPSPYAASYDDPDIRAEYANADLIRESIADAGPRPLTPFYTDVAGAITQTWHPPASVNAETPEKSDQFVADVLAGRRLL</sequence>